<name>A0A926HVG4_9FIRM</name>
<dbReference type="Proteomes" id="UP000611762">
    <property type="component" value="Unassembled WGS sequence"/>
</dbReference>
<proteinExistence type="predicted"/>
<sequence>MEAKVELMINIRNQGLDGKRKRKNKNKIGNQEGEQMNDYLKLLEMLKSSQRLVSVFSDIEEPSTCSVGYIHQFDECWMAMAHITPEGFEDGYIFRKIENIFRIDFDGVYEKKVEYLQNQNLKKHEQLNLCSEKGIFVAAMNEAMRTKKMMAINVLGGDDVIGSVYSISESFVTMQKFTDFGDEDGLTVIPLEVITKFNYDNLDLRSINCLNKYKKDSSNNGTLKAKN</sequence>
<evidence type="ECO:0000313" key="1">
    <source>
        <dbReference type="EMBL" id="MBC8541622.1"/>
    </source>
</evidence>
<keyword evidence="2" id="KW-1185">Reference proteome</keyword>
<dbReference type="EMBL" id="JACRSU010000005">
    <property type="protein sequence ID" value="MBC8541622.1"/>
    <property type="molecule type" value="Genomic_DNA"/>
</dbReference>
<protein>
    <submittedName>
        <fullName evidence="1">Uncharacterized protein</fullName>
    </submittedName>
</protein>
<reference evidence="1" key="1">
    <citation type="submission" date="2020-08" db="EMBL/GenBank/DDBJ databases">
        <title>Genome public.</title>
        <authorList>
            <person name="Liu C."/>
            <person name="Sun Q."/>
        </authorList>
    </citation>
    <scope>NUCLEOTIDE SEQUENCE</scope>
    <source>
        <strain evidence="1">H8</strain>
    </source>
</reference>
<gene>
    <name evidence="1" type="ORF">H8698_11595</name>
</gene>
<dbReference type="AlphaFoldDB" id="A0A926HVG4"/>
<comment type="caution">
    <text evidence="1">The sequence shown here is derived from an EMBL/GenBank/DDBJ whole genome shotgun (WGS) entry which is preliminary data.</text>
</comment>
<accession>A0A926HVG4</accession>
<evidence type="ECO:0000313" key="2">
    <source>
        <dbReference type="Proteomes" id="UP000611762"/>
    </source>
</evidence>
<organism evidence="1 2">
    <name type="scientific">Congzhengia minquanensis</name>
    <dbReference type="NCBI Taxonomy" id="2763657"/>
    <lineage>
        <taxon>Bacteria</taxon>
        <taxon>Bacillati</taxon>
        <taxon>Bacillota</taxon>
        <taxon>Clostridia</taxon>
        <taxon>Eubacteriales</taxon>
        <taxon>Oscillospiraceae</taxon>
        <taxon>Congzhengia</taxon>
    </lineage>
</organism>
<dbReference type="RefSeq" id="WP_249313657.1">
    <property type="nucleotide sequence ID" value="NZ_JACRSU010000005.1"/>
</dbReference>